<reference evidence="2 3" key="1">
    <citation type="submission" date="2018-10" db="EMBL/GenBank/DDBJ databases">
        <title>Comamonadaceae CDC group NO-1 genome sequencing and assembly.</title>
        <authorList>
            <person name="Bernier A.-M."/>
            <person name="Bernard K."/>
        </authorList>
    </citation>
    <scope>NUCLEOTIDE SEQUENCE [LARGE SCALE GENOMIC DNA]</scope>
    <source>
        <strain evidence="2 3">NML180581</strain>
    </source>
</reference>
<dbReference type="AlphaFoldDB" id="A0A3M6QWQ1"/>
<dbReference type="Proteomes" id="UP000281171">
    <property type="component" value="Unassembled WGS sequence"/>
</dbReference>
<proteinExistence type="predicted"/>
<name>A0A3M6QWQ1_9BURK</name>
<dbReference type="RefSeq" id="WP_122248584.1">
    <property type="nucleotide sequence ID" value="NZ_RDQK01000020.1"/>
</dbReference>
<dbReference type="EMBL" id="RDQK01000020">
    <property type="protein sequence ID" value="RMX07448.1"/>
    <property type="molecule type" value="Genomic_DNA"/>
</dbReference>
<evidence type="ECO:0000313" key="2">
    <source>
        <dbReference type="EMBL" id="RMX07448.1"/>
    </source>
</evidence>
<organism evidence="2 3">
    <name type="scientific">Allofranklinella schreckenbergeri</name>
    <dbReference type="NCBI Taxonomy" id="1076744"/>
    <lineage>
        <taxon>Bacteria</taxon>
        <taxon>Pseudomonadati</taxon>
        <taxon>Pseudomonadota</taxon>
        <taxon>Betaproteobacteria</taxon>
        <taxon>Burkholderiales</taxon>
        <taxon>Comamonadaceae</taxon>
        <taxon>Allofranklinella</taxon>
    </lineage>
</organism>
<gene>
    <name evidence="2" type="ORF">EBQ24_08945</name>
</gene>
<sequence length="269" mass="29059">MLSYVCPVCRSQASLELVICQAVDDAQARQMIEYLIKTYQPSLGAATLRYLRLHTPAKQRLSWARVRRVLGELVEAMRSRKVNRAGRDWPVGVEDWQAAFEAVFEAQGKGTLVLPLKDNAYLYAILVRRVDKSEAIAESKAEMERRAGPRGAHVPGAVVGIGQAVERVMGAVMDGGAGSTATADSASRPQAQSPAQPSVPVGPSLAVRRMQEERERNLERRQRLLQRAAKGADVADVADAADRADAAGPGAPGAQDGFSTMKPDAGRRM</sequence>
<feature type="compositionally biased region" description="Low complexity" evidence="1">
    <location>
        <begin position="225"/>
        <end position="238"/>
    </location>
</feature>
<evidence type="ECO:0000256" key="1">
    <source>
        <dbReference type="SAM" id="MobiDB-lite"/>
    </source>
</evidence>
<feature type="compositionally biased region" description="Basic and acidic residues" evidence="1">
    <location>
        <begin position="209"/>
        <end position="222"/>
    </location>
</feature>
<evidence type="ECO:0000313" key="3">
    <source>
        <dbReference type="Proteomes" id="UP000281171"/>
    </source>
</evidence>
<comment type="caution">
    <text evidence="2">The sequence shown here is derived from an EMBL/GenBank/DDBJ whole genome shotgun (WGS) entry which is preliminary data.</text>
</comment>
<protein>
    <submittedName>
        <fullName evidence="2">Uncharacterized protein</fullName>
    </submittedName>
</protein>
<feature type="compositionally biased region" description="Low complexity" evidence="1">
    <location>
        <begin position="246"/>
        <end position="257"/>
    </location>
</feature>
<feature type="compositionally biased region" description="Low complexity" evidence="1">
    <location>
        <begin position="179"/>
        <end position="198"/>
    </location>
</feature>
<feature type="region of interest" description="Disordered" evidence="1">
    <location>
        <begin position="176"/>
        <end position="269"/>
    </location>
</feature>
<accession>A0A3M6QWQ1</accession>